<dbReference type="EMBL" id="FZOU01000011">
    <property type="protein sequence ID" value="SNT40316.1"/>
    <property type="molecule type" value="Genomic_DNA"/>
</dbReference>
<dbReference type="CDD" id="cd00198">
    <property type="entry name" value="vWFA"/>
    <property type="match status" value="1"/>
</dbReference>
<evidence type="ECO:0000256" key="2">
    <source>
        <dbReference type="SAM" id="SignalP"/>
    </source>
</evidence>
<reference evidence="4 5" key="1">
    <citation type="submission" date="2017-06" db="EMBL/GenBank/DDBJ databases">
        <authorList>
            <person name="Kim H.J."/>
            <person name="Triplett B.A."/>
        </authorList>
    </citation>
    <scope>NUCLEOTIDE SEQUENCE [LARGE SCALE GENOMIC DNA]</scope>
    <source>
        <strain evidence="4 5">DSM 18704</strain>
    </source>
</reference>
<dbReference type="Proteomes" id="UP000198356">
    <property type="component" value="Unassembled WGS sequence"/>
</dbReference>
<dbReference type="NCBIfam" id="TIGR03436">
    <property type="entry name" value="acidobact_VWFA"/>
    <property type="match status" value="1"/>
</dbReference>
<keyword evidence="2" id="KW-0732">Signal</keyword>
<dbReference type="InterPro" id="IPR002035">
    <property type="entry name" value="VWF_A"/>
</dbReference>
<evidence type="ECO:0000313" key="4">
    <source>
        <dbReference type="EMBL" id="SNT40316.1"/>
    </source>
</evidence>
<gene>
    <name evidence="4" type="ORF">SAMN05421770_11182</name>
</gene>
<feature type="domain" description="VWFA" evidence="3">
    <location>
        <begin position="88"/>
        <end position="240"/>
    </location>
</feature>
<name>A0A239MC71_9BACT</name>
<dbReference type="Gene3D" id="3.40.50.410">
    <property type="entry name" value="von Willebrand factor, type A domain"/>
    <property type="match status" value="1"/>
</dbReference>
<dbReference type="Pfam" id="PF13519">
    <property type="entry name" value="VWA_2"/>
    <property type="match status" value="1"/>
</dbReference>
<keyword evidence="5" id="KW-1185">Reference proteome</keyword>
<evidence type="ECO:0000313" key="5">
    <source>
        <dbReference type="Proteomes" id="UP000198356"/>
    </source>
</evidence>
<dbReference type="InterPro" id="IPR036465">
    <property type="entry name" value="vWFA_dom_sf"/>
</dbReference>
<dbReference type="AlphaFoldDB" id="A0A239MC71"/>
<feature type="compositionally biased region" description="Polar residues" evidence="1">
    <location>
        <begin position="162"/>
        <end position="178"/>
    </location>
</feature>
<dbReference type="OrthoDB" id="115020at2"/>
<feature type="compositionally biased region" description="Gly residues" evidence="1">
    <location>
        <begin position="258"/>
        <end position="296"/>
    </location>
</feature>
<dbReference type="InterPro" id="IPR017802">
    <property type="entry name" value="VWFA-rel_acidobac-type"/>
</dbReference>
<organism evidence="4 5">
    <name type="scientific">Granulicella rosea</name>
    <dbReference type="NCBI Taxonomy" id="474952"/>
    <lineage>
        <taxon>Bacteria</taxon>
        <taxon>Pseudomonadati</taxon>
        <taxon>Acidobacteriota</taxon>
        <taxon>Terriglobia</taxon>
        <taxon>Terriglobales</taxon>
        <taxon>Acidobacteriaceae</taxon>
        <taxon>Granulicella</taxon>
    </lineage>
</organism>
<evidence type="ECO:0000259" key="3">
    <source>
        <dbReference type="PROSITE" id="PS50234"/>
    </source>
</evidence>
<dbReference type="RefSeq" id="WP_142988451.1">
    <property type="nucleotide sequence ID" value="NZ_FZOU01000011.1"/>
</dbReference>
<evidence type="ECO:0000256" key="1">
    <source>
        <dbReference type="SAM" id="MobiDB-lite"/>
    </source>
</evidence>
<accession>A0A239MC71</accession>
<protein>
    <submittedName>
        <fullName evidence="4">VWFA-related domain-containing protein</fullName>
    </submittedName>
</protein>
<proteinExistence type="predicted"/>
<dbReference type="SMART" id="SM00327">
    <property type="entry name" value="VWA"/>
    <property type="match status" value="1"/>
</dbReference>
<dbReference type="SUPFAM" id="SSF53300">
    <property type="entry name" value="vWA-like"/>
    <property type="match status" value="1"/>
</dbReference>
<feature type="chain" id="PRO_5012489613" evidence="2">
    <location>
        <begin position="25"/>
        <end position="385"/>
    </location>
</feature>
<feature type="signal peptide" evidence="2">
    <location>
        <begin position="1"/>
        <end position="24"/>
    </location>
</feature>
<dbReference type="PROSITE" id="PS50234">
    <property type="entry name" value="VWFA"/>
    <property type="match status" value="1"/>
</dbReference>
<feature type="region of interest" description="Disordered" evidence="1">
    <location>
        <begin position="153"/>
        <end position="181"/>
    </location>
</feature>
<sequence>MMPSYVPRYLALAALVFSLSPLHAQSAAADDATPTIKSDVKLVNLPVVVRDKKGAIVQTLTKDDFVLEVDHHAQAIRYFDQDANLPLSLGLLVDTSGSMRNKLDEERTASSAFLDSMLKNNRPGIPNDKAFIIQFAAQTELLADLTDSRPKLQAGLKDLDGDTSNSGSTDPNDNSGNNRARRGGTVLYDAAFLAADEILSKQKGRKALILLTDGEDRNSKETIAKAIEAAQRADTIVYAIYFKGEQPQDNRNQNNNGGRRGGGMGGGFPGMGGGMGGGQRGGGYPGGGGNGGGGGRPTQNRVDGKKILERMTQETGGRMFEETKKQTVAEIYKQIGEELRSQYRLGYTPDTERAAEGYHQVDLTLKDKKYKDLTVQTRDGYYTGK</sequence>
<feature type="region of interest" description="Disordered" evidence="1">
    <location>
        <begin position="247"/>
        <end position="304"/>
    </location>
</feature>